<evidence type="ECO:0000313" key="5">
    <source>
        <dbReference type="Proteomes" id="UP000001555"/>
    </source>
</evidence>
<dbReference type="Proteomes" id="UP000001555">
    <property type="component" value="Unassembled WGS sequence"/>
</dbReference>
<feature type="transmembrane region" description="Helical" evidence="2">
    <location>
        <begin position="126"/>
        <end position="147"/>
    </location>
</feature>
<dbReference type="GO" id="GO:0008028">
    <property type="term" value="F:monocarboxylic acid transmembrane transporter activity"/>
    <property type="evidence" value="ECO:0000318"/>
    <property type="project" value="GO_Central"/>
</dbReference>
<dbReference type="VEuPathDB" id="VectorBase:ISCI000513"/>
<feature type="region of interest" description="Disordered" evidence="1">
    <location>
        <begin position="239"/>
        <end position="258"/>
    </location>
</feature>
<feature type="transmembrane region" description="Helical" evidence="2">
    <location>
        <begin position="159"/>
        <end position="184"/>
    </location>
</feature>
<dbReference type="GO" id="GO:0005886">
    <property type="term" value="C:plasma membrane"/>
    <property type="evidence" value="ECO:0000318"/>
    <property type="project" value="GO_Central"/>
</dbReference>
<accession>B7P4D2</accession>
<dbReference type="SUPFAM" id="SSF103473">
    <property type="entry name" value="MFS general substrate transporter"/>
    <property type="match status" value="1"/>
</dbReference>
<dbReference type="InParanoid" id="B7P4D2"/>
<reference evidence="4" key="2">
    <citation type="submission" date="2020-05" db="UniProtKB">
        <authorList>
            <consortium name="EnsemblMetazoa"/>
        </authorList>
    </citation>
    <scope>IDENTIFICATION</scope>
    <source>
        <strain evidence="4">wikel</strain>
    </source>
</reference>
<name>B7P4D2_IXOSC</name>
<keyword evidence="5" id="KW-1185">Reference proteome</keyword>
<dbReference type="EMBL" id="ABJB011016523">
    <property type="status" value="NOT_ANNOTATED_CDS"/>
    <property type="molecule type" value="Genomic_DNA"/>
</dbReference>
<feature type="transmembrane region" description="Helical" evidence="2">
    <location>
        <begin position="28"/>
        <end position="55"/>
    </location>
</feature>
<feature type="transmembrane region" description="Helical" evidence="2">
    <location>
        <begin position="94"/>
        <end position="114"/>
    </location>
</feature>
<evidence type="ECO:0000313" key="3">
    <source>
        <dbReference type="EMBL" id="EEC01454.1"/>
    </source>
</evidence>
<feature type="transmembrane region" description="Helical" evidence="2">
    <location>
        <begin position="204"/>
        <end position="226"/>
    </location>
</feature>
<reference evidence="3 5" key="1">
    <citation type="submission" date="2008-03" db="EMBL/GenBank/DDBJ databases">
        <title>Annotation of Ixodes scapularis.</title>
        <authorList>
            <consortium name="Ixodes scapularis Genome Project Consortium"/>
            <person name="Caler E."/>
            <person name="Hannick L.I."/>
            <person name="Bidwell S."/>
            <person name="Joardar V."/>
            <person name="Thiagarajan M."/>
            <person name="Amedeo P."/>
            <person name="Galinsky K.J."/>
            <person name="Schobel S."/>
            <person name="Inman J."/>
            <person name="Hostetler J."/>
            <person name="Miller J."/>
            <person name="Hammond M."/>
            <person name="Megy K."/>
            <person name="Lawson D."/>
            <person name="Kodira C."/>
            <person name="Sutton G."/>
            <person name="Meyer J."/>
            <person name="Hill C.A."/>
            <person name="Birren B."/>
            <person name="Nene V."/>
            <person name="Collins F."/>
            <person name="Alarcon-Chaidez F."/>
            <person name="Wikel S."/>
            <person name="Strausberg R."/>
        </authorList>
    </citation>
    <scope>NUCLEOTIDE SEQUENCE [LARGE SCALE GENOMIC DNA]</scope>
    <source>
        <strain evidence="5">Wikel</strain>
        <strain evidence="3">Wikel colony</strain>
    </source>
</reference>
<dbReference type="InterPro" id="IPR036259">
    <property type="entry name" value="MFS_trans_sf"/>
</dbReference>
<dbReference type="HOGENOM" id="CLU_1078825_0_0_1"/>
<gene>
    <name evidence="3" type="ORF">IscW_ISCW000513</name>
</gene>
<evidence type="ECO:0000256" key="1">
    <source>
        <dbReference type="SAM" id="MobiDB-lite"/>
    </source>
</evidence>
<dbReference type="PANTHER" id="PTHR11360">
    <property type="entry name" value="MONOCARBOXYLATE TRANSPORTER"/>
    <property type="match status" value="1"/>
</dbReference>
<dbReference type="EMBL" id="DS635129">
    <property type="protein sequence ID" value="EEC01454.1"/>
    <property type="molecule type" value="Genomic_DNA"/>
</dbReference>
<proteinExistence type="predicted"/>
<dbReference type="VEuPathDB" id="VectorBase:ISCW000513"/>
<keyword evidence="2" id="KW-0812">Transmembrane</keyword>
<dbReference type="VEuPathDB" id="VectorBase:ISCP_013647"/>
<evidence type="ECO:0000313" key="4">
    <source>
        <dbReference type="EnsemblMetazoa" id="ISCW000513-PA"/>
    </source>
</evidence>
<dbReference type="OrthoDB" id="6499973at2759"/>
<dbReference type="EMBL" id="ABJB010115154">
    <property type="status" value="NOT_ANNOTATED_CDS"/>
    <property type="molecule type" value="Genomic_DNA"/>
</dbReference>
<dbReference type="FunFam" id="1.20.1250.20:FF:001091">
    <property type="entry name" value="Monocarboxylate transporter, putative"/>
    <property type="match status" value="1"/>
</dbReference>
<dbReference type="EnsemblMetazoa" id="ISCW000513-RA">
    <property type="protein sequence ID" value="ISCW000513-PA"/>
    <property type="gene ID" value="ISCW000513"/>
</dbReference>
<protein>
    <submittedName>
        <fullName evidence="3 4">Monocarboxylate transporter, putative</fullName>
    </submittedName>
</protein>
<dbReference type="PaxDb" id="6945-B7P4D2"/>
<dbReference type="Gene3D" id="1.20.1250.20">
    <property type="entry name" value="MFS general substrate transporter like domains"/>
    <property type="match status" value="1"/>
</dbReference>
<sequence length="258" mass="27971">MCPAAVPTSAPGKAETTKKNETGVDSCWHIAALGFLTAFLVTVTMSNSTFFYVGFIEEFDVNRESAAWPRSVITVIGQLSGLALATLQRRLSLFTIFLFGGLLSWTGIVASAFVPTMAWMTATLGGIHGLGLGITTMTFSILLAMYFDKYRGLASGLNVLMADYIGVQWISTCFGLSGLISTPLSFGSPSIIGFFRDSRGSYDGLFRLLGGLHLLVSVLFLFVVCVERRFMTVWEPNGNTQEKSARHSKTPNTTSVKN</sequence>
<keyword evidence="2" id="KW-0472">Membrane</keyword>
<keyword evidence="2" id="KW-1133">Transmembrane helix</keyword>
<dbReference type="AlphaFoldDB" id="B7P4D2"/>
<evidence type="ECO:0000256" key="2">
    <source>
        <dbReference type="SAM" id="Phobius"/>
    </source>
</evidence>
<feature type="transmembrane region" description="Helical" evidence="2">
    <location>
        <begin position="67"/>
        <end position="87"/>
    </location>
</feature>
<organism>
    <name type="scientific">Ixodes scapularis</name>
    <name type="common">Black-legged tick</name>
    <name type="synonym">Deer tick</name>
    <dbReference type="NCBI Taxonomy" id="6945"/>
    <lineage>
        <taxon>Eukaryota</taxon>
        <taxon>Metazoa</taxon>
        <taxon>Ecdysozoa</taxon>
        <taxon>Arthropoda</taxon>
        <taxon>Chelicerata</taxon>
        <taxon>Arachnida</taxon>
        <taxon>Acari</taxon>
        <taxon>Parasitiformes</taxon>
        <taxon>Ixodida</taxon>
        <taxon>Ixodoidea</taxon>
        <taxon>Ixodidae</taxon>
        <taxon>Ixodinae</taxon>
        <taxon>Ixodes</taxon>
    </lineage>
</organism>
<dbReference type="PANTHER" id="PTHR11360:SF303">
    <property type="entry name" value="MAJOR FACILITATOR SUPERFAMILY (MFS) PROFILE DOMAIN-CONTAINING PROTEIN"/>
    <property type="match status" value="1"/>
</dbReference>
<dbReference type="InterPro" id="IPR050327">
    <property type="entry name" value="Proton-linked_MCT"/>
</dbReference>